<name>A0A0V1CDR4_TRIBR</name>
<dbReference type="EMBL" id="JYDI01000249">
    <property type="protein sequence ID" value="KRY47272.1"/>
    <property type="molecule type" value="Genomic_DNA"/>
</dbReference>
<proteinExistence type="predicted"/>
<organism evidence="1 2">
    <name type="scientific">Trichinella britovi</name>
    <name type="common">Parasitic roundworm</name>
    <dbReference type="NCBI Taxonomy" id="45882"/>
    <lineage>
        <taxon>Eukaryota</taxon>
        <taxon>Metazoa</taxon>
        <taxon>Ecdysozoa</taxon>
        <taxon>Nematoda</taxon>
        <taxon>Enoplea</taxon>
        <taxon>Dorylaimia</taxon>
        <taxon>Trichinellida</taxon>
        <taxon>Trichinellidae</taxon>
        <taxon>Trichinella</taxon>
    </lineage>
</organism>
<sequence length="163" mass="18344">MQRIASIWLGNFVKLNFFSSSSTCKIQQCNNVKKKKKNKIANGCKCKIEIVYACTHTHTYSCMQMNEKCVTAATKSEQYNIVLVVVVKGLIQEENRRQFLTDSCQQFSIEAELRERNCCMHAQHWRCTTAVAAAATGAGVALHCSRLFSFSSPVPNQLGRRSI</sequence>
<dbReference type="AlphaFoldDB" id="A0A0V1CDR4"/>
<gene>
    <name evidence="1" type="ORF">T03_5025</name>
</gene>
<dbReference type="Proteomes" id="UP000054653">
    <property type="component" value="Unassembled WGS sequence"/>
</dbReference>
<evidence type="ECO:0000313" key="2">
    <source>
        <dbReference type="Proteomes" id="UP000054653"/>
    </source>
</evidence>
<comment type="caution">
    <text evidence="1">The sequence shown here is derived from an EMBL/GenBank/DDBJ whole genome shotgun (WGS) entry which is preliminary data.</text>
</comment>
<reference evidence="1 2" key="1">
    <citation type="submission" date="2015-01" db="EMBL/GenBank/DDBJ databases">
        <title>Evolution of Trichinella species and genotypes.</title>
        <authorList>
            <person name="Korhonen P.K."/>
            <person name="Edoardo P."/>
            <person name="Giuseppe L.R."/>
            <person name="Gasser R.B."/>
        </authorList>
    </citation>
    <scope>NUCLEOTIDE SEQUENCE [LARGE SCALE GENOMIC DNA]</scope>
    <source>
        <strain evidence="1">ISS120</strain>
    </source>
</reference>
<evidence type="ECO:0000313" key="1">
    <source>
        <dbReference type="EMBL" id="KRY47272.1"/>
    </source>
</evidence>
<keyword evidence="2" id="KW-1185">Reference proteome</keyword>
<accession>A0A0V1CDR4</accession>
<protein>
    <submittedName>
        <fullName evidence="1">Uncharacterized protein</fullName>
    </submittedName>
</protein>